<evidence type="ECO:0000313" key="2">
    <source>
        <dbReference type="Proteomes" id="UP000236291"/>
    </source>
</evidence>
<comment type="caution">
    <text evidence="1">The sequence shown here is derived from an EMBL/GenBank/DDBJ whole genome shotgun (WGS) entry which is preliminary data.</text>
</comment>
<reference evidence="1 2" key="2">
    <citation type="journal article" date="2017" name="Front. Plant Sci.">
        <title>Gene Classification and Mining of Molecular Markers Useful in Red Clover (Trifolium pratense) Breeding.</title>
        <authorList>
            <person name="Istvanek J."/>
            <person name="Dluhosova J."/>
            <person name="Dluhos P."/>
            <person name="Patkova L."/>
            <person name="Nedelnik J."/>
            <person name="Repkova J."/>
        </authorList>
    </citation>
    <scope>NUCLEOTIDE SEQUENCE [LARGE SCALE GENOMIC DNA]</scope>
    <source>
        <strain evidence="2">cv. Tatra</strain>
        <tissue evidence="1">Young leaves</tissue>
    </source>
</reference>
<dbReference type="Proteomes" id="UP000236291">
    <property type="component" value="Unassembled WGS sequence"/>
</dbReference>
<protein>
    <submittedName>
        <fullName evidence="1">Uncharacterized protein</fullName>
    </submittedName>
</protein>
<proteinExistence type="predicted"/>
<name>A0A2K3K8D7_TRIPR</name>
<sequence>MVTAPYPMITLLAEWVEGEHGMMQHHEGG</sequence>
<gene>
    <name evidence="1" type="ORF">L195_g061196</name>
</gene>
<feature type="non-terminal residue" evidence="1">
    <location>
        <position position="29"/>
    </location>
</feature>
<evidence type="ECO:0000313" key="1">
    <source>
        <dbReference type="EMBL" id="PNX62544.1"/>
    </source>
</evidence>
<accession>A0A2K3K8D7</accession>
<dbReference type="AlphaFoldDB" id="A0A2K3K8D7"/>
<organism evidence="1 2">
    <name type="scientific">Trifolium pratense</name>
    <name type="common">Red clover</name>
    <dbReference type="NCBI Taxonomy" id="57577"/>
    <lineage>
        <taxon>Eukaryota</taxon>
        <taxon>Viridiplantae</taxon>
        <taxon>Streptophyta</taxon>
        <taxon>Embryophyta</taxon>
        <taxon>Tracheophyta</taxon>
        <taxon>Spermatophyta</taxon>
        <taxon>Magnoliopsida</taxon>
        <taxon>eudicotyledons</taxon>
        <taxon>Gunneridae</taxon>
        <taxon>Pentapetalae</taxon>
        <taxon>rosids</taxon>
        <taxon>fabids</taxon>
        <taxon>Fabales</taxon>
        <taxon>Fabaceae</taxon>
        <taxon>Papilionoideae</taxon>
        <taxon>50 kb inversion clade</taxon>
        <taxon>NPAAA clade</taxon>
        <taxon>Hologalegina</taxon>
        <taxon>IRL clade</taxon>
        <taxon>Trifolieae</taxon>
        <taxon>Trifolium</taxon>
    </lineage>
</organism>
<dbReference type="EMBL" id="ASHM01148640">
    <property type="protein sequence ID" value="PNX62544.1"/>
    <property type="molecule type" value="Genomic_DNA"/>
</dbReference>
<reference evidence="1 2" key="1">
    <citation type="journal article" date="2014" name="Am. J. Bot.">
        <title>Genome assembly and annotation for red clover (Trifolium pratense; Fabaceae).</title>
        <authorList>
            <person name="Istvanek J."/>
            <person name="Jaros M."/>
            <person name="Krenek A."/>
            <person name="Repkova J."/>
        </authorList>
    </citation>
    <scope>NUCLEOTIDE SEQUENCE [LARGE SCALE GENOMIC DNA]</scope>
    <source>
        <strain evidence="2">cv. Tatra</strain>
        <tissue evidence="1">Young leaves</tissue>
    </source>
</reference>